<gene>
    <name evidence="3 5" type="ORF">LOAG_06416</name>
</gene>
<name>A0A1I7VZ09_LOALO</name>
<keyword evidence="2" id="KW-1133">Transmembrane helix</keyword>
<dbReference type="AlphaFoldDB" id="A0A1I7VZ09"/>
<reference evidence="3 4" key="1">
    <citation type="submission" date="2012-04" db="EMBL/GenBank/DDBJ databases">
        <title>The Genome Sequence of Loa loa.</title>
        <authorList>
            <consortium name="The Broad Institute Genome Sequencing Platform"/>
            <consortium name="Broad Institute Genome Sequencing Center for Infectious Disease"/>
            <person name="Nutman T.B."/>
            <person name="Fink D.L."/>
            <person name="Russ C."/>
            <person name="Young S."/>
            <person name="Zeng Q."/>
            <person name="Gargeya S."/>
            <person name="Alvarado L."/>
            <person name="Berlin A."/>
            <person name="Chapman S.B."/>
            <person name="Chen Z."/>
            <person name="Freedman E."/>
            <person name="Gellesch M."/>
            <person name="Goldberg J."/>
            <person name="Griggs A."/>
            <person name="Gujja S."/>
            <person name="Heilman E.R."/>
            <person name="Heiman D."/>
            <person name="Howarth C."/>
            <person name="Mehta T."/>
            <person name="Neiman D."/>
            <person name="Pearson M."/>
            <person name="Roberts A."/>
            <person name="Saif S."/>
            <person name="Shea T."/>
            <person name="Shenoy N."/>
            <person name="Sisk P."/>
            <person name="Stolte C."/>
            <person name="Sykes S."/>
            <person name="White J."/>
            <person name="Yandava C."/>
            <person name="Haas B."/>
            <person name="Henn M.R."/>
            <person name="Nusbaum C."/>
            <person name="Birren B."/>
        </authorList>
    </citation>
    <scope>NUCLEOTIDE SEQUENCE [LARGE SCALE GENOMIC DNA]</scope>
</reference>
<evidence type="ECO:0000313" key="5">
    <source>
        <dbReference type="WBParaSite" id="EN70_783"/>
    </source>
</evidence>
<dbReference type="OrthoDB" id="5876750at2759"/>
<keyword evidence="2" id="KW-0472">Membrane</keyword>
<sequence>MELTSITVSSCQHDRQQQQQTSLTQSNLHQWESMNDNCSEKQQQWITEQPSTSLSNISVSPTTLISNSTIDSNNCEHYGNDNCSQPKNVREIREEREKFVRFVYFGQALLVIIVALVWIAFIILERDPKMIIGNITTTQNGFIPTSDINQ</sequence>
<dbReference type="RefSeq" id="XP_020302596.1">
    <property type="nucleotide sequence ID" value="XM_020447141.1"/>
</dbReference>
<feature type="transmembrane region" description="Helical" evidence="2">
    <location>
        <begin position="102"/>
        <end position="124"/>
    </location>
</feature>
<evidence type="ECO:0000256" key="1">
    <source>
        <dbReference type="SAM" id="MobiDB-lite"/>
    </source>
</evidence>
<feature type="compositionally biased region" description="Polar residues" evidence="1">
    <location>
        <begin position="1"/>
        <end position="11"/>
    </location>
</feature>
<protein>
    <submittedName>
        <fullName evidence="3 5">Uncharacterized protein</fullName>
    </submittedName>
</protein>
<accession>A0A1S0TY76</accession>
<accession>A0A1I7VZ09</accession>
<keyword evidence="4" id="KW-1185">Reference proteome</keyword>
<dbReference type="EMBL" id="JH712133">
    <property type="protein sequence ID" value="EFO22066.2"/>
    <property type="molecule type" value="Genomic_DNA"/>
</dbReference>
<organism evidence="4 5">
    <name type="scientific">Loa loa</name>
    <name type="common">Eye worm</name>
    <name type="synonym">Filaria loa</name>
    <dbReference type="NCBI Taxonomy" id="7209"/>
    <lineage>
        <taxon>Eukaryota</taxon>
        <taxon>Metazoa</taxon>
        <taxon>Ecdysozoa</taxon>
        <taxon>Nematoda</taxon>
        <taxon>Chromadorea</taxon>
        <taxon>Rhabditida</taxon>
        <taxon>Spirurina</taxon>
        <taxon>Spiruromorpha</taxon>
        <taxon>Filarioidea</taxon>
        <taxon>Onchocercidae</taxon>
        <taxon>Loa</taxon>
    </lineage>
</organism>
<dbReference type="InParanoid" id="A0A1I7VZ09"/>
<dbReference type="CTD" id="9943833"/>
<dbReference type="KEGG" id="loa:LOAG_06416"/>
<dbReference type="WBParaSite" id="EN70_783">
    <property type="protein sequence ID" value="EN70_783"/>
    <property type="gene ID" value="EN70_783"/>
</dbReference>
<evidence type="ECO:0000313" key="4">
    <source>
        <dbReference type="Proteomes" id="UP000095285"/>
    </source>
</evidence>
<keyword evidence="2" id="KW-0812">Transmembrane</keyword>
<dbReference type="OMA" id="LVRFVYF"/>
<evidence type="ECO:0000313" key="3">
    <source>
        <dbReference type="EMBL" id="EFO22066.2"/>
    </source>
</evidence>
<reference evidence="5" key="2">
    <citation type="submission" date="2016-11" db="UniProtKB">
        <authorList>
            <consortium name="WormBaseParasite"/>
        </authorList>
    </citation>
    <scope>IDENTIFICATION</scope>
</reference>
<dbReference type="Proteomes" id="UP000095285">
    <property type="component" value="Unassembled WGS sequence"/>
</dbReference>
<dbReference type="GeneID" id="9943833"/>
<evidence type="ECO:0000256" key="2">
    <source>
        <dbReference type="SAM" id="Phobius"/>
    </source>
</evidence>
<feature type="region of interest" description="Disordered" evidence="1">
    <location>
        <begin position="1"/>
        <end position="25"/>
    </location>
</feature>
<proteinExistence type="predicted"/>